<reference evidence="1 2" key="1">
    <citation type="submission" date="2016-07" db="EMBL/GenBank/DDBJ databases">
        <title>High microdiversification within the ubiquitous acI lineage of Actinobacteria.</title>
        <authorList>
            <person name="Neuenschwander S.M."/>
            <person name="Salcher M."/>
            <person name="Ghai R."/>
            <person name="Pernthaler J."/>
        </authorList>
    </citation>
    <scope>NUCLEOTIDE SEQUENCE [LARGE SCALE GENOMIC DNA]</scope>
    <source>
        <strain evidence="1">MMS-21-160</strain>
    </source>
</reference>
<evidence type="ECO:0000313" key="1">
    <source>
        <dbReference type="EMBL" id="ASY12949.1"/>
    </source>
</evidence>
<accession>A0A249K886</accession>
<keyword evidence="2" id="KW-1185">Reference proteome</keyword>
<sequence length="273" mass="30290">MKLPLVGVVADESSQFNYLNEGRKLGINLKFESQALAVEDLIRFAEDCDFLLIDPKLISTASVKTAERAGVRIYPSAKTLEQLDQINTVQISGEHLSILVTRSAHAQVASWPITLITSNLTITPLPGISDELSQEIQLSVLKLAGEVGLIGGFELLVDATDYKQLISINWITPYAKFWSQIGCVTNFYEQNLRAALDLPLGSTDLLDKYVITGNLKTDPASDDYRPYLHLMARNPKLKFDQSIKQVAITSDDLESALTEIIHAQQYYSGEIEE</sequence>
<evidence type="ECO:0000313" key="2">
    <source>
        <dbReference type="Proteomes" id="UP000217171"/>
    </source>
</evidence>
<dbReference type="Gene3D" id="3.30.470.20">
    <property type="entry name" value="ATP-grasp fold, B domain"/>
    <property type="match status" value="1"/>
</dbReference>
<protein>
    <submittedName>
        <fullName evidence="1">Uncharacterized protein</fullName>
    </submittedName>
</protein>
<dbReference type="Proteomes" id="UP000217171">
    <property type="component" value="Chromosome"/>
</dbReference>
<name>A0A249K886_9ACTN</name>
<proteinExistence type="predicted"/>
<dbReference type="KEGG" id="nhi:B1s21160_01010"/>
<organism evidence="1 2">
    <name type="scientific">Candidatus Nanopelagicus hibericus</name>
    <dbReference type="NCBI Taxonomy" id="1884915"/>
    <lineage>
        <taxon>Bacteria</taxon>
        <taxon>Bacillati</taxon>
        <taxon>Actinomycetota</taxon>
        <taxon>Actinomycetes</taxon>
        <taxon>Candidatus Nanopelagicales</taxon>
        <taxon>Candidatus Nanopelagicaceae</taxon>
        <taxon>Candidatus Nanopelagicus</taxon>
    </lineage>
</organism>
<dbReference type="RefSeq" id="WP_041887356.1">
    <property type="nucleotide sequence ID" value="NZ_CP016771.1"/>
</dbReference>
<dbReference type="EMBL" id="CP016771">
    <property type="protein sequence ID" value="ASY12949.1"/>
    <property type="molecule type" value="Genomic_DNA"/>
</dbReference>
<gene>
    <name evidence="1" type="ORF">B1s21160_01010</name>
</gene>
<dbReference type="OrthoDB" id="9804625at2"/>
<dbReference type="SUPFAM" id="SSF56059">
    <property type="entry name" value="Glutathione synthetase ATP-binding domain-like"/>
    <property type="match status" value="1"/>
</dbReference>
<dbReference type="AlphaFoldDB" id="A0A249K886"/>